<dbReference type="InterPro" id="IPR017945">
    <property type="entry name" value="DHBP_synth_RibB-like_a/b_dom"/>
</dbReference>
<dbReference type="EC" id="2.7.7.87" evidence="3"/>
<sequence>MPRTFDVRNDEVRDLVLAECTRVIREDGLLVVPTDTVYGIAADAFSQKGVNALLAAKGRGRDFPPPVLVARPEVVPALAEVRDQTVFSLLAKFWPGPLTVILPAQPSLDWDLGETHGTVALRMPGEKHVLELLAKTGPLAVSSANTHGVPAATTAAEAEAMLGDSVEIYLDAGQVPGVGSSTIVDMSAVPPRIVRRGPISHAELAEIVPDLLDFGAPAAAGSSTAAEPATSEAAPADPDGTAAEARDKAD</sequence>
<comment type="catalytic activity">
    <reaction evidence="11">
        <text>L-threonine + hydrogencarbonate + ATP = L-threonylcarbamoyladenylate + diphosphate + H2O</text>
        <dbReference type="Rhea" id="RHEA:36407"/>
        <dbReference type="ChEBI" id="CHEBI:15377"/>
        <dbReference type="ChEBI" id="CHEBI:17544"/>
        <dbReference type="ChEBI" id="CHEBI:30616"/>
        <dbReference type="ChEBI" id="CHEBI:33019"/>
        <dbReference type="ChEBI" id="CHEBI:57926"/>
        <dbReference type="ChEBI" id="CHEBI:73682"/>
        <dbReference type="EC" id="2.7.7.87"/>
    </reaction>
</comment>
<evidence type="ECO:0000256" key="3">
    <source>
        <dbReference type="ARBA" id="ARBA00012584"/>
    </source>
</evidence>
<keyword evidence="5" id="KW-0808">Transferase</keyword>
<comment type="caution">
    <text evidence="14">The sequence shown here is derived from an EMBL/GenBank/DDBJ whole genome shotgun (WGS) entry which is preliminary data.</text>
</comment>
<dbReference type="Gene3D" id="3.90.870.10">
    <property type="entry name" value="DHBP synthase"/>
    <property type="match status" value="1"/>
</dbReference>
<comment type="similarity">
    <text evidence="2">Belongs to the SUA5 family.</text>
</comment>
<dbReference type="InterPro" id="IPR010923">
    <property type="entry name" value="T(6)A37_SUA5"/>
</dbReference>
<dbReference type="RefSeq" id="WP_344307400.1">
    <property type="nucleotide sequence ID" value="NZ_BAAANO010000008.1"/>
</dbReference>
<evidence type="ECO:0000256" key="2">
    <source>
        <dbReference type="ARBA" id="ARBA00007663"/>
    </source>
</evidence>
<feature type="region of interest" description="Disordered" evidence="12">
    <location>
        <begin position="218"/>
        <end position="250"/>
    </location>
</feature>
<dbReference type="InterPro" id="IPR006070">
    <property type="entry name" value="Sua5-like_dom"/>
</dbReference>
<protein>
    <recommendedName>
        <fullName evidence="10">L-threonylcarbamoyladenylate synthase</fullName>
        <ecNumber evidence="3">2.7.7.87</ecNumber>
    </recommendedName>
    <alternativeName>
        <fullName evidence="10">L-threonylcarbamoyladenylate synthase</fullName>
    </alternativeName>
</protein>
<keyword evidence="4" id="KW-0963">Cytoplasm</keyword>
<evidence type="ECO:0000313" key="14">
    <source>
        <dbReference type="EMBL" id="GAA2002547.1"/>
    </source>
</evidence>
<dbReference type="EMBL" id="BAAANO010000008">
    <property type="protein sequence ID" value="GAA2002547.1"/>
    <property type="molecule type" value="Genomic_DNA"/>
</dbReference>
<dbReference type="PANTHER" id="PTHR17490:SF16">
    <property type="entry name" value="THREONYLCARBAMOYL-AMP SYNTHASE"/>
    <property type="match status" value="1"/>
</dbReference>
<keyword evidence="7" id="KW-0548">Nucleotidyltransferase</keyword>
<evidence type="ECO:0000256" key="12">
    <source>
        <dbReference type="SAM" id="MobiDB-lite"/>
    </source>
</evidence>
<evidence type="ECO:0000256" key="8">
    <source>
        <dbReference type="ARBA" id="ARBA00022741"/>
    </source>
</evidence>
<keyword evidence="6" id="KW-0819">tRNA processing</keyword>
<organism evidence="14 15">
    <name type="scientific">Brevibacterium samyangense</name>
    <dbReference type="NCBI Taxonomy" id="366888"/>
    <lineage>
        <taxon>Bacteria</taxon>
        <taxon>Bacillati</taxon>
        <taxon>Actinomycetota</taxon>
        <taxon>Actinomycetes</taxon>
        <taxon>Micrococcales</taxon>
        <taxon>Brevibacteriaceae</taxon>
        <taxon>Brevibacterium</taxon>
    </lineage>
</organism>
<dbReference type="SUPFAM" id="SSF55821">
    <property type="entry name" value="YrdC/RibB"/>
    <property type="match status" value="1"/>
</dbReference>
<comment type="subcellular location">
    <subcellularLocation>
        <location evidence="1">Cytoplasm</location>
    </subcellularLocation>
</comment>
<dbReference type="PIRSF" id="PIRSF004930">
    <property type="entry name" value="Tln_factor_SUA5"/>
    <property type="match status" value="1"/>
</dbReference>
<evidence type="ECO:0000259" key="13">
    <source>
        <dbReference type="PROSITE" id="PS51163"/>
    </source>
</evidence>
<gene>
    <name evidence="14" type="ORF">GCM10009755_09200</name>
</gene>
<dbReference type="InterPro" id="IPR050156">
    <property type="entry name" value="TC-AMP_synthase_SUA5"/>
</dbReference>
<dbReference type="NCBIfam" id="TIGR00057">
    <property type="entry name" value="L-threonylcarbamoyladenylate synthase"/>
    <property type="match status" value="1"/>
</dbReference>
<keyword evidence="8" id="KW-0547">Nucleotide-binding</keyword>
<evidence type="ECO:0000256" key="4">
    <source>
        <dbReference type="ARBA" id="ARBA00022490"/>
    </source>
</evidence>
<accession>A0ABP5EQD3</accession>
<evidence type="ECO:0000256" key="9">
    <source>
        <dbReference type="ARBA" id="ARBA00022840"/>
    </source>
</evidence>
<evidence type="ECO:0000256" key="5">
    <source>
        <dbReference type="ARBA" id="ARBA00022679"/>
    </source>
</evidence>
<reference evidence="15" key="1">
    <citation type="journal article" date="2019" name="Int. J. Syst. Evol. Microbiol.">
        <title>The Global Catalogue of Microorganisms (GCM) 10K type strain sequencing project: providing services to taxonomists for standard genome sequencing and annotation.</title>
        <authorList>
            <consortium name="The Broad Institute Genomics Platform"/>
            <consortium name="The Broad Institute Genome Sequencing Center for Infectious Disease"/>
            <person name="Wu L."/>
            <person name="Ma J."/>
        </authorList>
    </citation>
    <scope>NUCLEOTIDE SEQUENCE [LARGE SCALE GENOMIC DNA]</scope>
    <source>
        <strain evidence="15">JCM 14546</strain>
    </source>
</reference>
<evidence type="ECO:0000256" key="1">
    <source>
        <dbReference type="ARBA" id="ARBA00004496"/>
    </source>
</evidence>
<name>A0ABP5EQD3_9MICO</name>
<dbReference type="Pfam" id="PF01300">
    <property type="entry name" value="Sua5_yciO_yrdC"/>
    <property type="match status" value="1"/>
</dbReference>
<keyword evidence="15" id="KW-1185">Reference proteome</keyword>
<evidence type="ECO:0000313" key="15">
    <source>
        <dbReference type="Proteomes" id="UP001500755"/>
    </source>
</evidence>
<evidence type="ECO:0000256" key="7">
    <source>
        <dbReference type="ARBA" id="ARBA00022695"/>
    </source>
</evidence>
<dbReference type="Proteomes" id="UP001500755">
    <property type="component" value="Unassembled WGS sequence"/>
</dbReference>
<proteinExistence type="inferred from homology"/>
<dbReference type="PROSITE" id="PS51163">
    <property type="entry name" value="YRDC"/>
    <property type="match status" value="1"/>
</dbReference>
<feature type="domain" description="YrdC-like" evidence="13">
    <location>
        <begin position="14"/>
        <end position="199"/>
    </location>
</feature>
<feature type="compositionally biased region" description="Low complexity" evidence="12">
    <location>
        <begin position="218"/>
        <end position="236"/>
    </location>
</feature>
<dbReference type="PANTHER" id="PTHR17490">
    <property type="entry name" value="SUA5"/>
    <property type="match status" value="1"/>
</dbReference>
<evidence type="ECO:0000256" key="6">
    <source>
        <dbReference type="ARBA" id="ARBA00022694"/>
    </source>
</evidence>
<evidence type="ECO:0000256" key="10">
    <source>
        <dbReference type="ARBA" id="ARBA00029774"/>
    </source>
</evidence>
<keyword evidence="9" id="KW-0067">ATP-binding</keyword>
<evidence type="ECO:0000256" key="11">
    <source>
        <dbReference type="ARBA" id="ARBA00048366"/>
    </source>
</evidence>